<dbReference type="KEGG" id="cbw:RR42_m0052"/>
<dbReference type="STRING" id="68895.RR42_m0052"/>
<name>A0A0C4XYF6_9BURK</name>
<dbReference type="Proteomes" id="UP000031843">
    <property type="component" value="Chromosome main"/>
</dbReference>
<organism evidence="1 2">
    <name type="scientific">Cupriavidus basilensis</name>
    <dbReference type="NCBI Taxonomy" id="68895"/>
    <lineage>
        <taxon>Bacteria</taxon>
        <taxon>Pseudomonadati</taxon>
        <taxon>Pseudomonadota</taxon>
        <taxon>Betaproteobacteria</taxon>
        <taxon>Burkholderiales</taxon>
        <taxon>Burkholderiaceae</taxon>
        <taxon>Cupriavidus</taxon>
    </lineage>
</organism>
<dbReference type="InterPro" id="IPR052025">
    <property type="entry name" value="Xyloglucanase_GH74"/>
</dbReference>
<proteinExistence type="predicted"/>
<dbReference type="RefSeq" id="WP_043342691.1">
    <property type="nucleotide sequence ID" value="NZ_CP010536.1"/>
</dbReference>
<dbReference type="InterPro" id="IPR015943">
    <property type="entry name" value="WD40/YVTN_repeat-like_dom_sf"/>
</dbReference>
<dbReference type="PANTHER" id="PTHR43739">
    <property type="entry name" value="XYLOGLUCANASE (EUROFUNG)"/>
    <property type="match status" value="1"/>
</dbReference>
<reference evidence="1 2" key="1">
    <citation type="journal article" date="2015" name="Genome Announc.">
        <title>Complete Genome Sequence of Cupriavidus basilensis 4G11, Isolated from the Oak Ridge Field Research Center Site.</title>
        <authorList>
            <person name="Ray J."/>
            <person name="Waters R.J."/>
            <person name="Skerker J.M."/>
            <person name="Kuehl J.V."/>
            <person name="Price M.N."/>
            <person name="Huang J."/>
            <person name="Chakraborty R."/>
            <person name="Arkin A.P."/>
            <person name="Deutschbauer A."/>
        </authorList>
    </citation>
    <scope>NUCLEOTIDE SEQUENCE [LARGE SCALE GENOMIC DNA]</scope>
    <source>
        <strain evidence="1">4G11</strain>
    </source>
</reference>
<dbReference type="OrthoDB" id="9764804at2"/>
<sequence>MNDQLLIGTRKGLLMLRRDSALGWHQESVHFLGEPVSMTLADPRDGALYAALNLGHFGVKLWRRRARGVPWEACAVPVYPPQPEPDPSREAAVPGVPIPAQTGDAAVAAPPVPWSLQQIWSMETGGADEPGVLWAGTLPGGLFRSGDGGASWALNRPLWDRPERSEWFGGGYDVPGIHSICVDPHDSRHVTVAVSCGGVWQTRDGGGNWACTASGMVADYMPPERREDGNIQDPHRLAQCAGHPHAMWVQHHGGIFRSGDAGMHWQRLQAKPSSFGFAVAAHPRRPNTAWFVPADKDACRVPVDGKLVVTRTRDGGVSFEAFSEGLPAAPSYDLIYRHGLAVDHTGERLAMGSTTGGLWISESGGERWKLFSAHLPPIYCVRFV</sequence>
<evidence type="ECO:0000313" key="1">
    <source>
        <dbReference type="EMBL" id="AJG17467.1"/>
    </source>
</evidence>
<dbReference type="AlphaFoldDB" id="A0A0C4XYF6"/>
<dbReference type="GO" id="GO:0010411">
    <property type="term" value="P:xyloglucan metabolic process"/>
    <property type="evidence" value="ECO:0007669"/>
    <property type="project" value="TreeGrafter"/>
</dbReference>
<evidence type="ECO:0000313" key="2">
    <source>
        <dbReference type="Proteomes" id="UP000031843"/>
    </source>
</evidence>
<protein>
    <recommendedName>
        <fullName evidence="3">Exo-alpha-sialidase</fullName>
    </recommendedName>
</protein>
<dbReference type="SUPFAM" id="SSF110296">
    <property type="entry name" value="Oligoxyloglucan reducing end-specific cellobiohydrolase"/>
    <property type="match status" value="1"/>
</dbReference>
<evidence type="ECO:0008006" key="3">
    <source>
        <dbReference type="Google" id="ProtNLM"/>
    </source>
</evidence>
<dbReference type="Gene3D" id="2.130.10.10">
    <property type="entry name" value="YVTN repeat-like/Quinoprotein amine dehydrogenase"/>
    <property type="match status" value="1"/>
</dbReference>
<keyword evidence="2" id="KW-1185">Reference proteome</keyword>
<dbReference type="PANTHER" id="PTHR43739:SF5">
    <property type="entry name" value="EXO-ALPHA-SIALIDASE"/>
    <property type="match status" value="1"/>
</dbReference>
<gene>
    <name evidence="1" type="ORF">RR42_m0052</name>
</gene>
<dbReference type="EMBL" id="CP010536">
    <property type="protein sequence ID" value="AJG17467.1"/>
    <property type="molecule type" value="Genomic_DNA"/>
</dbReference>
<accession>A0A0C4XYF6</accession>